<protein>
    <submittedName>
        <fullName evidence="1">Uncharacterized protein</fullName>
    </submittedName>
</protein>
<gene>
    <name evidence="1" type="ORF">J2S25_003690</name>
</gene>
<evidence type="ECO:0000313" key="2">
    <source>
        <dbReference type="Proteomes" id="UP001242313"/>
    </source>
</evidence>
<dbReference type="Proteomes" id="UP001242313">
    <property type="component" value="Unassembled WGS sequence"/>
</dbReference>
<proteinExistence type="predicted"/>
<reference evidence="1 2" key="1">
    <citation type="submission" date="2023-07" db="EMBL/GenBank/DDBJ databases">
        <title>Genomic Encyclopedia of Type Strains, Phase IV (KMG-IV): sequencing the most valuable type-strain genomes for metagenomic binning, comparative biology and taxonomic classification.</title>
        <authorList>
            <person name="Goeker M."/>
        </authorList>
    </citation>
    <scope>NUCLEOTIDE SEQUENCE [LARGE SCALE GENOMIC DNA]</scope>
    <source>
        <strain evidence="1 2">DSM 19598</strain>
    </source>
</reference>
<feature type="non-terminal residue" evidence="1">
    <location>
        <position position="1"/>
    </location>
</feature>
<comment type="caution">
    <text evidence="1">The sequence shown here is derived from an EMBL/GenBank/DDBJ whole genome shotgun (WGS) entry which is preliminary data.</text>
</comment>
<sequence length="27" mass="3079">EHGRILGEVTKKQVEIYQSLEVQPPSL</sequence>
<evidence type="ECO:0000313" key="1">
    <source>
        <dbReference type="EMBL" id="MDQ0415463.1"/>
    </source>
</evidence>
<name>A0ABU0G1H6_9BACI</name>
<accession>A0ABU0G1H6</accession>
<organism evidence="1 2">
    <name type="scientific">Mesobacillus stamsii</name>
    <dbReference type="NCBI Taxonomy" id="225347"/>
    <lineage>
        <taxon>Bacteria</taxon>
        <taxon>Bacillati</taxon>
        <taxon>Bacillota</taxon>
        <taxon>Bacilli</taxon>
        <taxon>Bacillales</taxon>
        <taxon>Bacillaceae</taxon>
        <taxon>Mesobacillus</taxon>
    </lineage>
</organism>
<keyword evidence="2" id="KW-1185">Reference proteome</keyword>
<dbReference type="EMBL" id="JAUSUN010000035">
    <property type="protein sequence ID" value="MDQ0415463.1"/>
    <property type="molecule type" value="Genomic_DNA"/>
</dbReference>